<dbReference type="SUPFAM" id="SSF52317">
    <property type="entry name" value="Class I glutamine amidotransferase-like"/>
    <property type="match status" value="1"/>
</dbReference>
<sequence length="86" mass="9298">MLIYPKVAFVDVCGPLEHFRLANFRTGRRLYAPITASVDGAAVPVAGSFLKIEPTCGCDDFPVRIDLLLITARPGYSAAAEDKSIK</sequence>
<keyword evidence="2" id="KW-1185">Reference proteome</keyword>
<dbReference type="InterPro" id="IPR029062">
    <property type="entry name" value="Class_I_gatase-like"/>
</dbReference>
<organism evidence="1 2">
    <name type="scientific">Halomonas gemina</name>
    <dbReference type="NCBI Taxonomy" id="2945105"/>
    <lineage>
        <taxon>Bacteria</taxon>
        <taxon>Pseudomonadati</taxon>
        <taxon>Pseudomonadota</taxon>
        <taxon>Gammaproteobacteria</taxon>
        <taxon>Oceanospirillales</taxon>
        <taxon>Halomonadaceae</taxon>
        <taxon>Halomonas</taxon>
    </lineage>
</organism>
<dbReference type="Proteomes" id="UP001165369">
    <property type="component" value="Unassembled WGS sequence"/>
</dbReference>
<dbReference type="EMBL" id="JAMJPK010000012">
    <property type="protein sequence ID" value="MCL7942289.1"/>
    <property type="molecule type" value="Genomic_DNA"/>
</dbReference>
<protein>
    <submittedName>
        <fullName evidence="1">Uncharacterized protein</fullName>
    </submittedName>
</protein>
<dbReference type="RefSeq" id="WP_250063938.1">
    <property type="nucleotide sequence ID" value="NZ_JAMJPK010000012.1"/>
</dbReference>
<dbReference type="Gene3D" id="3.40.50.880">
    <property type="match status" value="1"/>
</dbReference>
<evidence type="ECO:0000313" key="1">
    <source>
        <dbReference type="EMBL" id="MCL7942289.1"/>
    </source>
</evidence>
<accession>A0ABT0T5V6</accession>
<reference evidence="1" key="1">
    <citation type="submission" date="2022-05" db="EMBL/GenBank/DDBJ databases">
        <title>Halomonas geminus sp. nov. and Halomonas llamarensis sp. nov. isolated from high-altitude salars of the Atacama Desert.</title>
        <authorList>
            <person name="Hintersatz C."/>
            <person name="Rojas L.A."/>
            <person name="Wei T.-S."/>
            <person name="Kutschke S."/>
            <person name="Lehmann F."/>
            <person name="Jain R."/>
            <person name="Pollmann K."/>
        </authorList>
    </citation>
    <scope>NUCLEOTIDE SEQUENCE</scope>
    <source>
        <strain evidence="1">ATCH28</strain>
    </source>
</reference>
<proteinExistence type="predicted"/>
<comment type="caution">
    <text evidence="1">The sequence shown here is derived from an EMBL/GenBank/DDBJ whole genome shotgun (WGS) entry which is preliminary data.</text>
</comment>
<name>A0ABT0T5V6_9GAMM</name>
<gene>
    <name evidence="1" type="ORF">M8009_18610</name>
</gene>
<evidence type="ECO:0000313" key="2">
    <source>
        <dbReference type="Proteomes" id="UP001165369"/>
    </source>
</evidence>